<dbReference type="AlphaFoldDB" id="A0A0D8JVN5"/>
<organism evidence="1 2">
    <name type="scientific">Coccidioides immitis (strain RS)</name>
    <name type="common">Valley fever fungus</name>
    <dbReference type="NCBI Taxonomy" id="246410"/>
    <lineage>
        <taxon>Eukaryota</taxon>
        <taxon>Fungi</taxon>
        <taxon>Dikarya</taxon>
        <taxon>Ascomycota</taxon>
        <taxon>Pezizomycotina</taxon>
        <taxon>Eurotiomycetes</taxon>
        <taxon>Eurotiomycetidae</taxon>
        <taxon>Onygenales</taxon>
        <taxon>Onygenaceae</taxon>
        <taxon>Coccidioides</taxon>
    </lineage>
</organism>
<keyword evidence="2" id="KW-1185">Reference proteome</keyword>
<evidence type="ECO:0000313" key="1">
    <source>
        <dbReference type="EMBL" id="KJF61372.1"/>
    </source>
</evidence>
<proteinExistence type="predicted"/>
<dbReference type="Proteomes" id="UP000001261">
    <property type="component" value="Unassembled WGS sequence"/>
</dbReference>
<reference evidence="2" key="1">
    <citation type="journal article" date="2009" name="Genome Res.">
        <title>Comparative genomic analyses of the human fungal pathogens Coccidioides and their relatives.</title>
        <authorList>
            <person name="Sharpton T.J."/>
            <person name="Stajich J.E."/>
            <person name="Rounsley S.D."/>
            <person name="Gardner M.J."/>
            <person name="Wortman J.R."/>
            <person name="Jordar V.S."/>
            <person name="Maiti R."/>
            <person name="Kodira C.D."/>
            <person name="Neafsey D.E."/>
            <person name="Zeng Q."/>
            <person name="Hung C.-Y."/>
            <person name="McMahan C."/>
            <person name="Muszewska A."/>
            <person name="Grynberg M."/>
            <person name="Mandel M.A."/>
            <person name="Kellner E.M."/>
            <person name="Barker B.M."/>
            <person name="Galgiani J.N."/>
            <person name="Orbach M.J."/>
            <person name="Kirkland T.N."/>
            <person name="Cole G.T."/>
            <person name="Henn M.R."/>
            <person name="Birren B.W."/>
            <person name="Taylor J.W."/>
        </authorList>
    </citation>
    <scope>NUCLEOTIDE SEQUENCE [LARGE SCALE GENOMIC DNA]</scope>
    <source>
        <strain evidence="2">RS</strain>
    </source>
</reference>
<dbReference type="RefSeq" id="XP_012213769.1">
    <property type="nucleotide sequence ID" value="XM_012358346.1"/>
</dbReference>
<dbReference type="EMBL" id="GG704915">
    <property type="protein sequence ID" value="KJF61372.1"/>
    <property type="molecule type" value="Genomic_DNA"/>
</dbReference>
<dbReference type="KEGG" id="cim:CIMG_12342"/>
<gene>
    <name evidence="1" type="ORF">CIMG_12342</name>
</gene>
<name>A0A0D8JVN5_COCIM</name>
<evidence type="ECO:0000313" key="2">
    <source>
        <dbReference type="Proteomes" id="UP000001261"/>
    </source>
</evidence>
<protein>
    <submittedName>
        <fullName evidence="1">Uncharacterized protein</fullName>
    </submittedName>
</protein>
<sequence>MADFAATARPASDISPIYDGQAQLAEFKTALKGWTRCAGALPALATSICATARERGKYTSQPSIEGQSGKQAWVSCRWEGLCSALLTCSAVGIVNTEHTEPTYCACNFRPESVHAVMFRGSTATTDSPAKNADNGRYPPAGPGFPQLFFGFTVLSQRQDLPERDETGTISSKLTALQVRPSQRKIPVWASLHAIPSHRASPPVCRQPPRGQLLQAPMKWLQHRLRRNSGAKSPSQQTHHLIL</sequence>
<dbReference type="InParanoid" id="A0A0D8JVN5"/>
<accession>A0A0D8JVN5</accession>
<dbReference type="GeneID" id="24164092"/>
<dbReference type="VEuPathDB" id="FungiDB:CIMG_12342"/>
<reference evidence="2" key="2">
    <citation type="journal article" date="2010" name="Genome Res.">
        <title>Population genomic sequencing of Coccidioides fungi reveals recent hybridization and transposon control.</title>
        <authorList>
            <person name="Neafsey D.E."/>
            <person name="Barker B.M."/>
            <person name="Sharpton T.J."/>
            <person name="Stajich J.E."/>
            <person name="Park D.J."/>
            <person name="Whiston E."/>
            <person name="Hung C.-Y."/>
            <person name="McMahan C."/>
            <person name="White J."/>
            <person name="Sykes S."/>
            <person name="Heiman D."/>
            <person name="Young S."/>
            <person name="Zeng Q."/>
            <person name="Abouelleil A."/>
            <person name="Aftuck L."/>
            <person name="Bessette D."/>
            <person name="Brown A."/>
            <person name="FitzGerald M."/>
            <person name="Lui A."/>
            <person name="Macdonald J.P."/>
            <person name="Priest M."/>
            <person name="Orbach M.J."/>
            <person name="Galgiani J.N."/>
            <person name="Kirkland T.N."/>
            <person name="Cole G.T."/>
            <person name="Birren B.W."/>
            <person name="Henn M.R."/>
            <person name="Taylor J.W."/>
            <person name="Rounsley S.D."/>
        </authorList>
    </citation>
    <scope>GENOME REANNOTATION</scope>
    <source>
        <strain evidence="2">RS</strain>
    </source>
</reference>